<keyword evidence="1" id="KW-0456">Lyase</keyword>
<name>A0A2J7Z610_STRMQ</name>
<reference evidence="3 4" key="1">
    <citation type="submission" date="2015-09" db="EMBL/GenBank/DDBJ databases">
        <title>Genome sequence, genome mining and natural product profiling of a biocontrol bacterium Streptomyces malaysiensis F913.</title>
        <authorList>
            <person name="Xu Y."/>
            <person name="Wei J."/>
            <person name="Xie J."/>
            <person name="Li T."/>
            <person name="Zhou Z."/>
        </authorList>
    </citation>
    <scope>NUCLEOTIDE SEQUENCE [LARGE SCALE GENOMIC DNA]</scope>
    <source>
        <strain evidence="3 4">F913</strain>
    </source>
</reference>
<sequence length="258" mass="26426">MQKDLIAELARRLWEAGNGADAVDPAAADRLDDLELAYAVESATRDLAIAAGERAVGYKIGLTSQPARDTFGADEPSAGHLLAGRLLEHGEPLATAGLFNPLAEVEVAFTLGEALPGQDVTAQDVRDATATVAPAFEIVDSRWHGGPRGLPMLVADNTNAARAVLGSAVALSASGDLSRLTATLTIGSTTVPGSAAAVMGDPAEAVAWLARHLLRGGRRLEAGDIVLSGTLCAPTAISAGDHLIADLGELGRIELDVT</sequence>
<dbReference type="PANTHER" id="PTHR30143">
    <property type="entry name" value="ACID HYDRATASE"/>
    <property type="match status" value="1"/>
</dbReference>
<dbReference type="SUPFAM" id="SSF56529">
    <property type="entry name" value="FAH"/>
    <property type="match status" value="1"/>
</dbReference>
<dbReference type="RefSeq" id="WP_102933862.1">
    <property type="nucleotide sequence ID" value="NZ_LJIW01000001.1"/>
</dbReference>
<accession>A0A2J7Z610</accession>
<proteinExistence type="predicted"/>
<evidence type="ECO:0000259" key="2">
    <source>
        <dbReference type="Pfam" id="PF01557"/>
    </source>
</evidence>
<dbReference type="AlphaFoldDB" id="A0A2J7Z610"/>
<keyword evidence="4" id="KW-1185">Reference proteome</keyword>
<evidence type="ECO:0000313" key="4">
    <source>
        <dbReference type="Proteomes" id="UP000236520"/>
    </source>
</evidence>
<gene>
    <name evidence="3" type="ORF">SMF913_11720</name>
</gene>
<dbReference type="InterPro" id="IPR036663">
    <property type="entry name" value="Fumarylacetoacetase_C_sf"/>
</dbReference>
<dbReference type="EMBL" id="LJIW01000001">
    <property type="protein sequence ID" value="PNG95695.1"/>
    <property type="molecule type" value="Genomic_DNA"/>
</dbReference>
<dbReference type="Gene3D" id="3.90.850.10">
    <property type="entry name" value="Fumarylacetoacetase-like, C-terminal domain"/>
    <property type="match status" value="1"/>
</dbReference>
<comment type="caution">
    <text evidence="3">The sequence shown here is derived from an EMBL/GenBank/DDBJ whole genome shotgun (WGS) entry which is preliminary data.</text>
</comment>
<organism evidence="3 4">
    <name type="scientific">Streptomyces malaysiensis</name>
    <dbReference type="NCBI Taxonomy" id="92644"/>
    <lineage>
        <taxon>Bacteria</taxon>
        <taxon>Bacillati</taxon>
        <taxon>Actinomycetota</taxon>
        <taxon>Actinomycetes</taxon>
        <taxon>Kitasatosporales</taxon>
        <taxon>Streptomycetaceae</taxon>
        <taxon>Streptomyces</taxon>
        <taxon>Streptomyces violaceusniger group</taxon>
    </lineage>
</organism>
<dbReference type="Proteomes" id="UP000236520">
    <property type="component" value="Unassembled WGS sequence"/>
</dbReference>
<protein>
    <recommendedName>
        <fullName evidence="2">Fumarylacetoacetase-like C-terminal domain-containing protein</fullName>
    </recommendedName>
</protein>
<evidence type="ECO:0000256" key="1">
    <source>
        <dbReference type="ARBA" id="ARBA00023239"/>
    </source>
</evidence>
<dbReference type="InterPro" id="IPR050772">
    <property type="entry name" value="Hydratase-Decarb/MhpD_sf"/>
</dbReference>
<dbReference type="Pfam" id="PF01557">
    <property type="entry name" value="FAA_hydrolase"/>
    <property type="match status" value="1"/>
</dbReference>
<evidence type="ECO:0000313" key="3">
    <source>
        <dbReference type="EMBL" id="PNG95695.1"/>
    </source>
</evidence>
<dbReference type="PANTHER" id="PTHR30143:SF0">
    <property type="entry name" value="2-KETO-4-PENTENOATE HYDRATASE"/>
    <property type="match status" value="1"/>
</dbReference>
<dbReference type="InterPro" id="IPR011234">
    <property type="entry name" value="Fumarylacetoacetase-like_C"/>
</dbReference>
<dbReference type="GO" id="GO:0005737">
    <property type="term" value="C:cytoplasm"/>
    <property type="evidence" value="ECO:0007669"/>
    <property type="project" value="TreeGrafter"/>
</dbReference>
<dbReference type="GO" id="GO:0008684">
    <property type="term" value="F:2-oxopent-4-enoate hydratase activity"/>
    <property type="evidence" value="ECO:0007669"/>
    <property type="project" value="TreeGrafter"/>
</dbReference>
<feature type="domain" description="Fumarylacetoacetase-like C-terminal" evidence="2">
    <location>
        <begin position="102"/>
        <end position="257"/>
    </location>
</feature>